<evidence type="ECO:0000256" key="1">
    <source>
        <dbReference type="SAM" id="MobiDB-lite"/>
    </source>
</evidence>
<feature type="region of interest" description="Disordered" evidence="1">
    <location>
        <begin position="1"/>
        <end position="38"/>
    </location>
</feature>
<organism evidence="2 3">
    <name type="scientific">Apiospora rasikravindrae</name>
    <dbReference type="NCBI Taxonomy" id="990691"/>
    <lineage>
        <taxon>Eukaryota</taxon>
        <taxon>Fungi</taxon>
        <taxon>Dikarya</taxon>
        <taxon>Ascomycota</taxon>
        <taxon>Pezizomycotina</taxon>
        <taxon>Sordariomycetes</taxon>
        <taxon>Xylariomycetidae</taxon>
        <taxon>Amphisphaeriales</taxon>
        <taxon>Apiosporaceae</taxon>
        <taxon>Apiospora</taxon>
    </lineage>
</organism>
<protein>
    <submittedName>
        <fullName evidence="2">Uncharacterized protein</fullName>
    </submittedName>
</protein>
<proteinExistence type="predicted"/>
<keyword evidence="3" id="KW-1185">Reference proteome</keyword>
<dbReference type="EMBL" id="JAQQWK010000009">
    <property type="protein sequence ID" value="KAK8034151.1"/>
    <property type="molecule type" value="Genomic_DNA"/>
</dbReference>
<dbReference type="Proteomes" id="UP001444661">
    <property type="component" value="Unassembled WGS sequence"/>
</dbReference>
<sequence length="90" mass="9863">MYSNQRSQGWGEASPEPYLEPQDEYGGTHGIDQDIATGGYWTSNESLSATDSNLYINPTMLENTGDSSSDGFAYGDFELVQDYSETDSSL</sequence>
<gene>
    <name evidence="2" type="ORF">PG993_009146</name>
</gene>
<evidence type="ECO:0000313" key="3">
    <source>
        <dbReference type="Proteomes" id="UP001444661"/>
    </source>
</evidence>
<evidence type="ECO:0000313" key="2">
    <source>
        <dbReference type="EMBL" id="KAK8034151.1"/>
    </source>
</evidence>
<comment type="caution">
    <text evidence="2">The sequence shown here is derived from an EMBL/GenBank/DDBJ whole genome shotgun (WGS) entry which is preliminary data.</text>
</comment>
<name>A0ABR1SIJ0_9PEZI</name>
<accession>A0ABR1SIJ0</accession>
<reference evidence="2 3" key="1">
    <citation type="submission" date="2023-01" db="EMBL/GenBank/DDBJ databases">
        <title>Analysis of 21 Apiospora genomes using comparative genomics revels a genus with tremendous synthesis potential of carbohydrate active enzymes and secondary metabolites.</title>
        <authorList>
            <person name="Sorensen T."/>
        </authorList>
    </citation>
    <scope>NUCLEOTIDE SEQUENCE [LARGE SCALE GENOMIC DNA]</scope>
    <source>
        <strain evidence="2 3">CBS 33761</strain>
    </source>
</reference>